<gene>
    <name evidence="1" type="ORF">DSO57_1009642</name>
</gene>
<proteinExistence type="predicted"/>
<sequence>MPRSCNHCRKFQVSCIPAEGGCKFCLTKGFPCQMTITSDSDQTVPSSPSLALAFPGTLGECKVEDNSKLSFALLEISLSLGGRGIKGDEYNLAMNFFRLVVEPDVGICSHPAFDVDVFAMICQKASPQQFRLLLNCMYTALGFRIAMANNLFPCGETLMFYSAMVEMMPFVNFDGVILPLFKNILHLIDIWSRPYLGQLSSC</sequence>
<dbReference type="EMBL" id="QTSX02001451">
    <property type="protein sequence ID" value="KAJ9081938.1"/>
    <property type="molecule type" value="Genomic_DNA"/>
</dbReference>
<dbReference type="Proteomes" id="UP001165960">
    <property type="component" value="Unassembled WGS sequence"/>
</dbReference>
<evidence type="ECO:0000313" key="2">
    <source>
        <dbReference type="Proteomes" id="UP001165960"/>
    </source>
</evidence>
<comment type="caution">
    <text evidence="1">The sequence shown here is derived from an EMBL/GenBank/DDBJ whole genome shotgun (WGS) entry which is preliminary data.</text>
</comment>
<organism evidence="1 2">
    <name type="scientific">Entomophthora muscae</name>
    <dbReference type="NCBI Taxonomy" id="34485"/>
    <lineage>
        <taxon>Eukaryota</taxon>
        <taxon>Fungi</taxon>
        <taxon>Fungi incertae sedis</taxon>
        <taxon>Zoopagomycota</taxon>
        <taxon>Entomophthoromycotina</taxon>
        <taxon>Entomophthoromycetes</taxon>
        <taxon>Entomophthorales</taxon>
        <taxon>Entomophthoraceae</taxon>
        <taxon>Entomophthora</taxon>
    </lineage>
</organism>
<reference evidence="1" key="1">
    <citation type="submission" date="2022-04" db="EMBL/GenBank/DDBJ databases">
        <title>Genome of the entomopathogenic fungus Entomophthora muscae.</title>
        <authorList>
            <person name="Elya C."/>
            <person name="Lovett B.R."/>
            <person name="Lee E."/>
            <person name="Macias A.M."/>
            <person name="Hajek A.E."/>
            <person name="De Bivort B.L."/>
            <person name="Kasson M.T."/>
            <person name="De Fine Licht H.H."/>
            <person name="Stajich J.E."/>
        </authorList>
    </citation>
    <scope>NUCLEOTIDE SEQUENCE</scope>
    <source>
        <strain evidence="1">Berkeley</strain>
    </source>
</reference>
<accession>A0ACC2U4I8</accession>
<evidence type="ECO:0000313" key="1">
    <source>
        <dbReference type="EMBL" id="KAJ9081938.1"/>
    </source>
</evidence>
<keyword evidence="2" id="KW-1185">Reference proteome</keyword>
<name>A0ACC2U4I8_9FUNG</name>
<protein>
    <submittedName>
        <fullName evidence="1">Uncharacterized protein</fullName>
    </submittedName>
</protein>